<dbReference type="PANTHER" id="PTHR43736">
    <property type="entry name" value="ADP-RIBOSE PYROPHOSPHATASE"/>
    <property type="match status" value="1"/>
</dbReference>
<sequence>MKTYITVHAIATNNKSEYLVLQRANNRTSPAKWNCVTGYIKDRESAEEAALRELKEETNLTGEIIKTTEPFWIDDKEVRWLVVTSLIKVEDASELQINEHESQNYKWIKASDPIVDQSKGLKTSLSKLGII</sequence>
<proteinExistence type="predicted"/>
<protein>
    <recommendedName>
        <fullName evidence="2">Nudix hydrolase domain-containing protein</fullName>
    </recommendedName>
</protein>
<comment type="caution">
    <text evidence="3">The sequence shown here is derived from an EMBL/GenBank/DDBJ whole genome shotgun (WGS) entry which is preliminary data.</text>
</comment>
<dbReference type="PROSITE" id="PS00893">
    <property type="entry name" value="NUDIX_BOX"/>
    <property type="match status" value="1"/>
</dbReference>
<dbReference type="InterPro" id="IPR000086">
    <property type="entry name" value="NUDIX_hydrolase_dom"/>
</dbReference>
<dbReference type="InterPro" id="IPR020084">
    <property type="entry name" value="NUDIX_hydrolase_CS"/>
</dbReference>
<dbReference type="Gene3D" id="3.90.79.10">
    <property type="entry name" value="Nucleoside Triphosphate Pyrophosphohydrolase"/>
    <property type="match status" value="1"/>
</dbReference>
<dbReference type="SUPFAM" id="SSF55811">
    <property type="entry name" value="Nudix"/>
    <property type="match status" value="1"/>
</dbReference>
<dbReference type="GO" id="GO:0016787">
    <property type="term" value="F:hydrolase activity"/>
    <property type="evidence" value="ECO:0007669"/>
    <property type="project" value="UniProtKB-KW"/>
</dbReference>
<dbReference type="CDD" id="cd02883">
    <property type="entry name" value="NUDIX_Hydrolase"/>
    <property type="match status" value="1"/>
</dbReference>
<accession>A0A1F7X8G5</accession>
<dbReference type="Proteomes" id="UP000177053">
    <property type="component" value="Unassembled WGS sequence"/>
</dbReference>
<dbReference type="InterPro" id="IPR015797">
    <property type="entry name" value="NUDIX_hydrolase-like_dom_sf"/>
</dbReference>
<feature type="domain" description="Nudix hydrolase" evidence="2">
    <location>
        <begin position="2"/>
        <end position="131"/>
    </location>
</feature>
<evidence type="ECO:0000256" key="1">
    <source>
        <dbReference type="ARBA" id="ARBA00022801"/>
    </source>
</evidence>
<dbReference type="PROSITE" id="PS51462">
    <property type="entry name" value="NUDIX"/>
    <property type="match status" value="1"/>
</dbReference>
<evidence type="ECO:0000313" key="4">
    <source>
        <dbReference type="Proteomes" id="UP000177053"/>
    </source>
</evidence>
<reference evidence="3 4" key="1">
    <citation type="journal article" date="2016" name="Nat. Commun.">
        <title>Thousands of microbial genomes shed light on interconnected biogeochemical processes in an aquifer system.</title>
        <authorList>
            <person name="Anantharaman K."/>
            <person name="Brown C.T."/>
            <person name="Hug L.A."/>
            <person name="Sharon I."/>
            <person name="Castelle C.J."/>
            <person name="Probst A.J."/>
            <person name="Thomas B.C."/>
            <person name="Singh A."/>
            <person name="Wilkins M.J."/>
            <person name="Karaoz U."/>
            <person name="Brodie E.L."/>
            <person name="Williams K.H."/>
            <person name="Hubbard S.S."/>
            <person name="Banfield J.F."/>
        </authorList>
    </citation>
    <scope>NUCLEOTIDE SEQUENCE [LARGE SCALE GENOMIC DNA]</scope>
</reference>
<evidence type="ECO:0000313" key="3">
    <source>
        <dbReference type="EMBL" id="OGM11330.1"/>
    </source>
</evidence>
<dbReference type="AlphaFoldDB" id="A0A1F7X8G5"/>
<dbReference type="EMBL" id="MGFS01000020">
    <property type="protein sequence ID" value="OGM11330.1"/>
    <property type="molecule type" value="Genomic_DNA"/>
</dbReference>
<dbReference type="PANTHER" id="PTHR43736:SF1">
    <property type="entry name" value="DIHYDRONEOPTERIN TRIPHOSPHATE DIPHOSPHATASE"/>
    <property type="match status" value="1"/>
</dbReference>
<name>A0A1F7X8G5_9BACT</name>
<organism evidence="3 4">
    <name type="scientific">Candidatus Woesebacteria bacterium RBG_16_34_12</name>
    <dbReference type="NCBI Taxonomy" id="1802480"/>
    <lineage>
        <taxon>Bacteria</taxon>
        <taxon>Candidatus Woeseibacteriota</taxon>
    </lineage>
</organism>
<evidence type="ECO:0000259" key="2">
    <source>
        <dbReference type="PROSITE" id="PS51462"/>
    </source>
</evidence>
<gene>
    <name evidence="3" type="ORF">A2Z22_05080</name>
</gene>
<keyword evidence="1" id="KW-0378">Hydrolase</keyword>
<dbReference type="Pfam" id="PF00293">
    <property type="entry name" value="NUDIX"/>
    <property type="match status" value="1"/>
</dbReference>